<dbReference type="GO" id="GO:0006970">
    <property type="term" value="P:response to osmotic stress"/>
    <property type="evidence" value="ECO:0007669"/>
    <property type="project" value="InterPro"/>
</dbReference>
<dbReference type="PANTHER" id="PTHR37180">
    <property type="entry name" value="PRECURSOR OF CEP14"/>
    <property type="match status" value="1"/>
</dbReference>
<name>A0A4U5NSX9_POPAL</name>
<gene>
    <name evidence="1" type="ORF">D5086_0000240260</name>
</gene>
<sequence>MSKILGPSAIRTLTGGVLVGRTNYQEIMEGRQLFFKFLRQACKFRVAKSTNVRYSFVNATQARVSTMAFIFILILICHAPSFEARKLLSLEKKENPALEDKFTPSFPPVRDAQSIVIGKRFITSQLSKIDRILQSVPSPGAGN</sequence>
<dbReference type="InterPro" id="IPR038930">
    <property type="entry name" value="CEP13/CEP14"/>
</dbReference>
<dbReference type="AlphaFoldDB" id="A0A4U5NSX9"/>
<protein>
    <submittedName>
        <fullName evidence="1">Uncharacterized protein</fullName>
    </submittedName>
</protein>
<comment type="caution">
    <text evidence="1">The sequence shown here is derived from an EMBL/GenBank/DDBJ whole genome shotgun (WGS) entry which is preliminary data.</text>
</comment>
<dbReference type="GO" id="GO:0006995">
    <property type="term" value="P:cellular response to nitrogen starvation"/>
    <property type="evidence" value="ECO:0007669"/>
    <property type="project" value="InterPro"/>
</dbReference>
<dbReference type="EMBL" id="RCHU01000922">
    <property type="protein sequence ID" value="TKR86123.1"/>
    <property type="molecule type" value="Genomic_DNA"/>
</dbReference>
<organism evidence="1">
    <name type="scientific">Populus alba</name>
    <name type="common">White poplar</name>
    <dbReference type="NCBI Taxonomy" id="43335"/>
    <lineage>
        <taxon>Eukaryota</taxon>
        <taxon>Viridiplantae</taxon>
        <taxon>Streptophyta</taxon>
        <taxon>Embryophyta</taxon>
        <taxon>Tracheophyta</taxon>
        <taxon>Spermatophyta</taxon>
        <taxon>Magnoliopsida</taxon>
        <taxon>eudicotyledons</taxon>
        <taxon>Gunneridae</taxon>
        <taxon>Pentapetalae</taxon>
        <taxon>rosids</taxon>
        <taxon>fabids</taxon>
        <taxon>Malpighiales</taxon>
        <taxon>Salicaceae</taxon>
        <taxon>Saliceae</taxon>
        <taxon>Populus</taxon>
    </lineage>
</organism>
<reference evidence="1" key="1">
    <citation type="submission" date="2018-10" db="EMBL/GenBank/DDBJ databases">
        <title>Population genomic analysis revealed the cold adaptation of white poplar.</title>
        <authorList>
            <person name="Liu Y.-J."/>
        </authorList>
    </citation>
    <scope>NUCLEOTIDE SEQUENCE [LARGE SCALE GENOMIC DNA]</scope>
    <source>
        <strain evidence="1">PAL-ZL1</strain>
    </source>
</reference>
<proteinExistence type="predicted"/>
<accession>A0A4U5NSX9</accession>
<evidence type="ECO:0000313" key="1">
    <source>
        <dbReference type="EMBL" id="TKR86123.1"/>
    </source>
</evidence>
<dbReference type="PANTHER" id="PTHR37180:SF4">
    <property type="entry name" value="FORMIN-LIKE PROTEIN 3"/>
    <property type="match status" value="1"/>
</dbReference>